<dbReference type="Pfam" id="PF13279">
    <property type="entry name" value="4HBT_2"/>
    <property type="match status" value="1"/>
</dbReference>
<dbReference type="SUPFAM" id="SSF54637">
    <property type="entry name" value="Thioesterase/thiol ester dehydrase-isomerase"/>
    <property type="match status" value="1"/>
</dbReference>
<dbReference type="Proteomes" id="UP000297716">
    <property type="component" value="Unassembled WGS sequence"/>
</dbReference>
<organism evidence="1 2">
    <name type="scientific">Xylaria hypoxylon</name>
    <dbReference type="NCBI Taxonomy" id="37992"/>
    <lineage>
        <taxon>Eukaryota</taxon>
        <taxon>Fungi</taxon>
        <taxon>Dikarya</taxon>
        <taxon>Ascomycota</taxon>
        <taxon>Pezizomycotina</taxon>
        <taxon>Sordariomycetes</taxon>
        <taxon>Xylariomycetidae</taxon>
        <taxon>Xylariales</taxon>
        <taxon>Xylariaceae</taxon>
        <taxon>Xylaria</taxon>
    </lineage>
</organism>
<dbReference type="AlphaFoldDB" id="A0A4Z0YWB6"/>
<dbReference type="EMBL" id="SKBN01000155">
    <property type="protein sequence ID" value="TGJ81756.1"/>
    <property type="molecule type" value="Genomic_DNA"/>
</dbReference>
<proteinExistence type="predicted"/>
<dbReference type="InterPro" id="IPR029069">
    <property type="entry name" value="HotDog_dom_sf"/>
</dbReference>
<evidence type="ECO:0000313" key="2">
    <source>
        <dbReference type="Proteomes" id="UP000297716"/>
    </source>
</evidence>
<reference evidence="1 2" key="1">
    <citation type="submission" date="2019-03" db="EMBL/GenBank/DDBJ databases">
        <title>Draft genome sequence of Xylaria hypoxylon DSM 108379, a ubiquitous saprotrophic-parasitic fungi on hardwood.</title>
        <authorList>
            <person name="Buettner E."/>
            <person name="Leonhardt S."/>
            <person name="Gebauer A.M."/>
            <person name="Liers C."/>
            <person name="Hofrichter M."/>
            <person name="Kellner H."/>
        </authorList>
    </citation>
    <scope>NUCLEOTIDE SEQUENCE [LARGE SCALE GENOMIC DNA]</scope>
    <source>
        <strain evidence="1 2">DSM 108379</strain>
    </source>
</reference>
<comment type="caution">
    <text evidence="1">The sequence shown here is derived from an EMBL/GenBank/DDBJ whole genome shotgun (WGS) entry which is preliminary data.</text>
</comment>
<dbReference type="OrthoDB" id="5538558at2759"/>
<protein>
    <submittedName>
        <fullName evidence="1">Uncharacterized protein</fullName>
    </submittedName>
</protein>
<sequence length="221" mass="25086">MANDTIKKSARSRLAESAYNSPYSHAGAPQPHPNSDPYMLLRRSALGTLEAMGYDPKTMVERGIIWAEDQDPFGHVTQAQYMHFFGNCFHRVMESYDEFLSEQEYDDMINAKSVIPAVRKYEISIRRQVTYPDSLIAAYRQEVTEPTRNGGTTSLFSLKQQTIVAECKGSVTYMDAKSGRPIDIRTAGDGWLALYDGLTKRCESSKALREKWEVEHQQSKI</sequence>
<gene>
    <name evidence="1" type="ORF">E0Z10_g7011</name>
</gene>
<dbReference type="Gene3D" id="3.10.129.10">
    <property type="entry name" value="Hotdog Thioesterase"/>
    <property type="match status" value="1"/>
</dbReference>
<name>A0A4Z0YWB6_9PEZI</name>
<keyword evidence="2" id="KW-1185">Reference proteome</keyword>
<accession>A0A4Z0YWB6</accession>
<evidence type="ECO:0000313" key="1">
    <source>
        <dbReference type="EMBL" id="TGJ81756.1"/>
    </source>
</evidence>